<dbReference type="RefSeq" id="WP_138324641.1">
    <property type="nucleotide sequence ID" value="NZ_VCDI01000001.1"/>
</dbReference>
<feature type="transmembrane region" description="Helical" evidence="21">
    <location>
        <begin position="33"/>
        <end position="53"/>
    </location>
</feature>
<keyword evidence="9 21" id="KW-0812">Transmembrane</keyword>
<evidence type="ECO:0000256" key="5">
    <source>
        <dbReference type="ARBA" id="ARBA00022645"/>
    </source>
</evidence>
<dbReference type="Gene3D" id="1.10.3810.10">
    <property type="entry name" value="Biosynthetic peptidoglycan transglycosylase-like"/>
    <property type="match status" value="1"/>
</dbReference>
<dbReference type="PANTHER" id="PTHR32282">
    <property type="entry name" value="BINDING PROTEIN TRANSPEPTIDASE, PUTATIVE-RELATED"/>
    <property type="match status" value="1"/>
</dbReference>
<dbReference type="GO" id="GO:0030288">
    <property type="term" value="C:outer membrane-bounded periplasmic space"/>
    <property type="evidence" value="ECO:0007669"/>
    <property type="project" value="TreeGrafter"/>
</dbReference>
<evidence type="ECO:0000256" key="6">
    <source>
        <dbReference type="ARBA" id="ARBA00022670"/>
    </source>
</evidence>
<evidence type="ECO:0000259" key="23">
    <source>
        <dbReference type="Pfam" id="PF00912"/>
    </source>
</evidence>
<evidence type="ECO:0000256" key="15">
    <source>
        <dbReference type="ARBA" id="ARBA00023268"/>
    </source>
</evidence>
<dbReference type="InterPro" id="IPR001460">
    <property type="entry name" value="PCN-bd_Tpept"/>
</dbReference>
<evidence type="ECO:0000256" key="1">
    <source>
        <dbReference type="ARBA" id="ARBA00004370"/>
    </source>
</evidence>
<reference evidence="24 25" key="1">
    <citation type="submission" date="2019-05" db="EMBL/GenBank/DDBJ databases">
        <authorList>
            <person name="Pankratov T."/>
            <person name="Grouzdev D."/>
        </authorList>
    </citation>
    <scope>NUCLEOTIDE SEQUENCE [LARGE SCALE GENOMIC DNA]</scope>
    <source>
        <strain evidence="24 25">KEBCLARHB70R</strain>
    </source>
</reference>
<evidence type="ECO:0000313" key="25">
    <source>
        <dbReference type="Proteomes" id="UP000305654"/>
    </source>
</evidence>
<comment type="pathway">
    <text evidence="2">Cell wall biogenesis; peptidoglycan biosynthesis.</text>
</comment>
<keyword evidence="15" id="KW-0511">Multifunctional enzyme</keyword>
<dbReference type="NCBIfam" id="TIGR02074">
    <property type="entry name" value="PBP_1a_fam"/>
    <property type="match status" value="1"/>
</dbReference>
<keyword evidence="12" id="KW-0573">Peptidoglycan synthesis</keyword>
<dbReference type="PANTHER" id="PTHR32282:SF27">
    <property type="entry name" value="PENICILLIN-BINDING PROTEIN 1A"/>
    <property type="match status" value="1"/>
</dbReference>
<dbReference type="InterPro" id="IPR050396">
    <property type="entry name" value="Glycosyltr_51/Transpeptidase"/>
</dbReference>
<evidence type="ECO:0000256" key="17">
    <source>
        <dbReference type="ARBA" id="ARBA00044770"/>
    </source>
</evidence>
<dbReference type="InterPro" id="IPR023346">
    <property type="entry name" value="Lysozyme-like_dom_sf"/>
</dbReference>
<keyword evidence="25" id="KW-1185">Reference proteome</keyword>
<sequence>MRDPSNAGRGERENPHAAGVTLRRPRFRVMRRLAGAGLAVGLLAVGTGSFLIWQKYEDISSDMPTVGGLRDYQPPVMSRIYSGDGQVIAELAAERRIFAPYAAIPDNVKSAFISAEDQNFWSHAGVDPLAMLRAAVTDVETMHSHKRPIGASTITQQVARIMLLGSNTVSFERKAKEALLAMRIEQTLTKERILEIYLNEIYLGSGAYGIAAAAQTYFNKPLDQLDDAEAAFLGALPKSPTNYNPYRFPAAATARRDWVLGRMAETGAITRAAAERARAEPLIPKSFHRPGPEPGSEWFSEEVRRELIDRYGTDQTQQGGLVVQTSLDPHLQDVATRELRAGLVRYDRKHGSWRGPVTHIDGIGQRPRRPRRGEAAAAAVDWQAMLGAVPRPSGILPEWRLGVMLQAATGTVGWVEPGVDGKPDVTRTATLGWADIAFMRQRRLPRNGDVMMVEPEGSGVVLRQIPEVEGAMVSMNPQTGRVLAMVGGWSFDYSQFNRATQALRQPGSSFKPLVYLAAMEQGISPADKFLDAPFVQGNWRPNNYEMTFGGPTSLHDALRESLNLVTVRLAAHIGMKAVAKVATDTHEVDQLPLVLPAALGAVETTVLREAGAYACMASGGREVLPSLIDDVQDRDGHVIWHPQGLALQPSPADPSLPPVMVDSRRQITDPDSTYQVVRMMQDVIARGTGVVAGAGIDRPIAGKTGTSQDFNDAWFAGFAPNLLTVVWIGFDNPQSLGEKEDGGHVAGPVWNGFMKQALGDTPKIDFRVPDGITLVRYNAGLGSAVDGFKPGQEPGMGSMIASGTGSDQLGPQDTGAENVPDQEDQMAALPGTGGAPTTSIDPSNPALASPASVVQPGATPSGAPPAMLAGTTPRPAPPAHAASGDIGMGGLY</sequence>
<keyword evidence="16" id="KW-0961">Cell wall biogenesis/degradation</keyword>
<evidence type="ECO:0000256" key="18">
    <source>
        <dbReference type="ARBA" id="ARBA00049902"/>
    </source>
</evidence>
<evidence type="ECO:0000256" key="10">
    <source>
        <dbReference type="ARBA" id="ARBA00022801"/>
    </source>
</evidence>
<evidence type="ECO:0000256" key="16">
    <source>
        <dbReference type="ARBA" id="ARBA00023316"/>
    </source>
</evidence>
<evidence type="ECO:0000313" key="24">
    <source>
        <dbReference type="EMBL" id="TLU74390.1"/>
    </source>
</evidence>
<dbReference type="UniPathway" id="UPA00219"/>
<evidence type="ECO:0000256" key="11">
    <source>
        <dbReference type="ARBA" id="ARBA00022960"/>
    </source>
</evidence>
<protein>
    <recommendedName>
        <fullName evidence="17">peptidoglycan glycosyltransferase</fullName>
        <ecNumber evidence="17">2.4.99.28</ecNumber>
    </recommendedName>
</protein>
<dbReference type="GO" id="GO:0006508">
    <property type="term" value="P:proteolysis"/>
    <property type="evidence" value="ECO:0007669"/>
    <property type="project" value="UniProtKB-KW"/>
</dbReference>
<evidence type="ECO:0000256" key="4">
    <source>
        <dbReference type="ARBA" id="ARBA00007739"/>
    </source>
</evidence>
<feature type="domain" description="Glycosyl transferase family 51" evidence="23">
    <location>
        <begin position="84"/>
        <end position="263"/>
    </location>
</feature>
<keyword evidence="11" id="KW-0133">Cell shape</keyword>
<dbReference type="InterPro" id="IPR012338">
    <property type="entry name" value="Beta-lactam/transpept-like"/>
</dbReference>
<feature type="compositionally biased region" description="Polar residues" evidence="20">
    <location>
        <begin position="801"/>
        <end position="811"/>
    </location>
</feature>
<comment type="similarity">
    <text evidence="3">In the C-terminal section; belongs to the transpeptidase family.</text>
</comment>
<dbReference type="Pfam" id="PF00905">
    <property type="entry name" value="Transpeptidase"/>
    <property type="match status" value="1"/>
</dbReference>
<proteinExistence type="inferred from homology"/>
<evidence type="ECO:0000256" key="14">
    <source>
        <dbReference type="ARBA" id="ARBA00023136"/>
    </source>
</evidence>
<dbReference type="GO" id="GO:0071555">
    <property type="term" value="P:cell wall organization"/>
    <property type="evidence" value="ECO:0007669"/>
    <property type="project" value="UniProtKB-KW"/>
</dbReference>
<evidence type="ECO:0000256" key="19">
    <source>
        <dbReference type="ARBA" id="ARBA00060592"/>
    </source>
</evidence>
<dbReference type="Gene3D" id="3.40.710.10">
    <property type="entry name" value="DD-peptidase/beta-lactamase superfamily"/>
    <property type="match status" value="2"/>
</dbReference>
<keyword evidence="8" id="KW-0808">Transferase</keyword>
<evidence type="ECO:0000256" key="9">
    <source>
        <dbReference type="ARBA" id="ARBA00022692"/>
    </source>
</evidence>
<dbReference type="GO" id="GO:0008955">
    <property type="term" value="F:peptidoglycan glycosyltransferase activity"/>
    <property type="evidence" value="ECO:0007669"/>
    <property type="project" value="UniProtKB-EC"/>
</dbReference>
<dbReference type="AlphaFoldDB" id="A0A5R9J9W1"/>
<accession>A0A5R9J9W1</accession>
<evidence type="ECO:0000259" key="22">
    <source>
        <dbReference type="Pfam" id="PF00905"/>
    </source>
</evidence>
<dbReference type="GO" id="GO:0008360">
    <property type="term" value="P:regulation of cell shape"/>
    <property type="evidence" value="ECO:0007669"/>
    <property type="project" value="UniProtKB-KW"/>
</dbReference>
<dbReference type="EC" id="2.4.99.28" evidence="17"/>
<feature type="region of interest" description="Disordered" evidence="20">
    <location>
        <begin position="789"/>
        <end position="892"/>
    </location>
</feature>
<dbReference type="SUPFAM" id="SSF56601">
    <property type="entry name" value="beta-lactamase/transpeptidase-like"/>
    <property type="match status" value="1"/>
</dbReference>
<dbReference type="SUPFAM" id="SSF53955">
    <property type="entry name" value="Lysozyme-like"/>
    <property type="match status" value="1"/>
</dbReference>
<feature type="domain" description="Penicillin-binding protein transpeptidase" evidence="22">
    <location>
        <begin position="470"/>
        <end position="754"/>
    </location>
</feature>
<dbReference type="GO" id="GO:0008658">
    <property type="term" value="F:penicillin binding"/>
    <property type="evidence" value="ECO:0007669"/>
    <property type="project" value="InterPro"/>
</dbReference>
<evidence type="ECO:0000256" key="13">
    <source>
        <dbReference type="ARBA" id="ARBA00022989"/>
    </source>
</evidence>
<dbReference type="GO" id="GO:0016020">
    <property type="term" value="C:membrane"/>
    <property type="evidence" value="ECO:0007669"/>
    <property type="project" value="UniProtKB-SubCell"/>
</dbReference>
<dbReference type="InterPro" id="IPR036950">
    <property type="entry name" value="PBP_transglycosylase"/>
</dbReference>
<evidence type="ECO:0000256" key="20">
    <source>
        <dbReference type="SAM" id="MobiDB-lite"/>
    </source>
</evidence>
<evidence type="ECO:0000256" key="7">
    <source>
        <dbReference type="ARBA" id="ARBA00022676"/>
    </source>
</evidence>
<comment type="catalytic activity">
    <reaction evidence="18">
        <text>[GlcNAc-(1-&gt;4)-Mur2Ac(oyl-L-Ala-gamma-D-Glu-L-Lys-D-Ala-D-Ala)](n)-di-trans,octa-cis-undecaprenyl diphosphate + beta-D-GlcNAc-(1-&gt;4)-Mur2Ac(oyl-L-Ala-gamma-D-Glu-L-Lys-D-Ala-D-Ala)-di-trans,octa-cis-undecaprenyl diphosphate = [GlcNAc-(1-&gt;4)-Mur2Ac(oyl-L-Ala-gamma-D-Glu-L-Lys-D-Ala-D-Ala)](n+1)-di-trans,octa-cis-undecaprenyl diphosphate + di-trans,octa-cis-undecaprenyl diphosphate + H(+)</text>
        <dbReference type="Rhea" id="RHEA:23708"/>
        <dbReference type="Rhea" id="RHEA-COMP:9602"/>
        <dbReference type="Rhea" id="RHEA-COMP:9603"/>
        <dbReference type="ChEBI" id="CHEBI:15378"/>
        <dbReference type="ChEBI" id="CHEBI:58405"/>
        <dbReference type="ChEBI" id="CHEBI:60033"/>
        <dbReference type="ChEBI" id="CHEBI:78435"/>
        <dbReference type="EC" id="2.4.99.28"/>
    </reaction>
</comment>
<keyword evidence="13 21" id="KW-1133">Transmembrane helix</keyword>
<keyword evidence="10" id="KW-0378">Hydrolase</keyword>
<keyword evidence="6" id="KW-0645">Protease</keyword>
<comment type="caution">
    <text evidence="24">The sequence shown here is derived from an EMBL/GenBank/DDBJ whole genome shotgun (WGS) entry which is preliminary data.</text>
</comment>
<organism evidence="24 25">
    <name type="scientific">Lichenicoccus roseus</name>
    <dbReference type="NCBI Taxonomy" id="2683649"/>
    <lineage>
        <taxon>Bacteria</taxon>
        <taxon>Pseudomonadati</taxon>
        <taxon>Pseudomonadota</taxon>
        <taxon>Alphaproteobacteria</taxon>
        <taxon>Acetobacterales</taxon>
        <taxon>Acetobacteraceae</taxon>
        <taxon>Lichenicoccus</taxon>
    </lineage>
</organism>
<dbReference type="Proteomes" id="UP000305654">
    <property type="component" value="Unassembled WGS sequence"/>
</dbReference>
<comment type="pathway">
    <text evidence="19">Glycan biosynthesis.</text>
</comment>
<comment type="subcellular location">
    <subcellularLocation>
        <location evidence="1">Membrane</location>
    </subcellularLocation>
</comment>
<keyword evidence="5" id="KW-0121">Carboxypeptidase</keyword>
<keyword evidence="14 21" id="KW-0472">Membrane</keyword>
<evidence type="ECO:0000256" key="12">
    <source>
        <dbReference type="ARBA" id="ARBA00022984"/>
    </source>
</evidence>
<evidence type="ECO:0000256" key="21">
    <source>
        <dbReference type="SAM" id="Phobius"/>
    </source>
</evidence>
<dbReference type="EMBL" id="VCDI01000001">
    <property type="protein sequence ID" value="TLU74390.1"/>
    <property type="molecule type" value="Genomic_DNA"/>
</dbReference>
<dbReference type="OrthoDB" id="9766909at2"/>
<gene>
    <name evidence="24" type="ORF">FE263_04190</name>
</gene>
<dbReference type="FunFam" id="1.10.3810.10:FF:000003">
    <property type="entry name" value="Penicillin-binding protein 1a"/>
    <property type="match status" value="1"/>
</dbReference>
<dbReference type="InterPro" id="IPR001264">
    <property type="entry name" value="Glyco_trans_51"/>
</dbReference>
<dbReference type="GO" id="GO:0009252">
    <property type="term" value="P:peptidoglycan biosynthetic process"/>
    <property type="evidence" value="ECO:0007669"/>
    <property type="project" value="UniProtKB-UniPathway"/>
</dbReference>
<comment type="similarity">
    <text evidence="4">In the N-terminal section; belongs to the glycosyltransferase 51 family.</text>
</comment>
<evidence type="ECO:0000256" key="3">
    <source>
        <dbReference type="ARBA" id="ARBA00007090"/>
    </source>
</evidence>
<name>A0A5R9J9W1_9PROT</name>
<keyword evidence="7" id="KW-0328">Glycosyltransferase</keyword>
<evidence type="ECO:0000256" key="8">
    <source>
        <dbReference type="ARBA" id="ARBA00022679"/>
    </source>
</evidence>
<dbReference type="GO" id="GO:0004180">
    <property type="term" value="F:carboxypeptidase activity"/>
    <property type="evidence" value="ECO:0007669"/>
    <property type="project" value="UniProtKB-KW"/>
</dbReference>
<evidence type="ECO:0000256" key="2">
    <source>
        <dbReference type="ARBA" id="ARBA00004752"/>
    </source>
</evidence>
<dbReference type="Pfam" id="PF00912">
    <property type="entry name" value="Transgly"/>
    <property type="match status" value="1"/>
</dbReference>